<comment type="caution">
    <text evidence="2">The sequence shown here is derived from an EMBL/GenBank/DDBJ whole genome shotgun (WGS) entry which is preliminary data.</text>
</comment>
<dbReference type="RefSeq" id="WP_158544102.1">
    <property type="nucleotide sequence ID" value="NZ_AP017900.1"/>
</dbReference>
<organism evidence="2 3">
    <name type="scientific">Nocardia seriolae</name>
    <dbReference type="NCBI Taxonomy" id="37332"/>
    <lineage>
        <taxon>Bacteria</taxon>
        <taxon>Bacillati</taxon>
        <taxon>Actinomycetota</taxon>
        <taxon>Actinomycetes</taxon>
        <taxon>Mycobacteriales</taxon>
        <taxon>Nocardiaceae</taxon>
        <taxon>Nocardia</taxon>
    </lineage>
</organism>
<feature type="transmembrane region" description="Helical" evidence="1">
    <location>
        <begin position="36"/>
        <end position="58"/>
    </location>
</feature>
<keyword evidence="1" id="KW-0472">Membrane</keyword>
<gene>
    <name evidence="2" type="ORF">NSK11_contig00175-0014</name>
</gene>
<keyword evidence="1" id="KW-0812">Transmembrane</keyword>
<reference evidence="3" key="1">
    <citation type="submission" date="2015-07" db="EMBL/GenBank/DDBJ databases">
        <title>Nocardia seriolae U-1 whole genome shotgun sequence.</title>
        <authorList>
            <person name="Imajoh M."/>
            <person name="Fukumoto Y."/>
            <person name="Sukeda M."/>
            <person name="Yamane J."/>
            <person name="Yamasaki K."/>
            <person name="Shimizu M."/>
            <person name="Ohnishi K."/>
            <person name="Oshima S."/>
        </authorList>
    </citation>
    <scope>NUCLEOTIDE SEQUENCE [LARGE SCALE GENOMIC DNA]</scope>
    <source>
        <strain evidence="3">U-1</strain>
    </source>
</reference>
<evidence type="ECO:0000313" key="3">
    <source>
        <dbReference type="Proteomes" id="UP000037179"/>
    </source>
</evidence>
<proteinExistence type="predicted"/>
<accession>A0ABC9Z573</accession>
<keyword evidence="3" id="KW-1185">Reference proteome</keyword>
<evidence type="ECO:0000313" key="2">
    <source>
        <dbReference type="EMBL" id="GAP32716.1"/>
    </source>
</evidence>
<dbReference type="EMBL" id="BBYQ01000175">
    <property type="protein sequence ID" value="GAP32716.1"/>
    <property type="molecule type" value="Genomic_DNA"/>
</dbReference>
<evidence type="ECO:0000256" key="1">
    <source>
        <dbReference type="SAM" id="Phobius"/>
    </source>
</evidence>
<keyword evidence="1" id="KW-1133">Transmembrane helix</keyword>
<dbReference type="Proteomes" id="UP000037179">
    <property type="component" value="Unassembled WGS sequence"/>
</dbReference>
<name>A0ABC9Z573_9NOCA</name>
<dbReference type="AlphaFoldDB" id="A0ABC9Z573"/>
<sequence length="87" mass="8859">MWAGILAIPLVLMAREIINLIAGAASSSAGPLGVIGIYFGLLAVTITIGVVLTGIALLRRNPAVTAALGTHTLSARFHPRPGRACDG</sequence>
<protein>
    <submittedName>
        <fullName evidence="2">Uncharacterized protein</fullName>
    </submittedName>
</protein>
<reference evidence="2 3" key="2">
    <citation type="journal article" date="2016" name="Genome Announc.">
        <title>Draft Genome Sequence of Erythromycin- and Oxytetracycline-Sensitive Nocardia seriolae Strain U-1 (NBRC 110359).</title>
        <authorList>
            <person name="Imajoh M."/>
            <person name="Sukeda M."/>
            <person name="Shimizu M."/>
            <person name="Yamane J."/>
            <person name="Ohnishi K."/>
            <person name="Oshima S."/>
        </authorList>
    </citation>
    <scope>NUCLEOTIDE SEQUENCE [LARGE SCALE GENOMIC DNA]</scope>
    <source>
        <strain evidence="2 3">U-1</strain>
    </source>
</reference>